<dbReference type="Gene3D" id="3.60.110.10">
    <property type="entry name" value="Carbon-nitrogen hydrolase"/>
    <property type="match status" value="1"/>
</dbReference>
<evidence type="ECO:0000259" key="3">
    <source>
        <dbReference type="PROSITE" id="PS50263"/>
    </source>
</evidence>
<organism evidence="4 5">
    <name type="scientific">Polaromonas jejuensis</name>
    <dbReference type="NCBI Taxonomy" id="457502"/>
    <lineage>
        <taxon>Bacteria</taxon>
        <taxon>Pseudomonadati</taxon>
        <taxon>Pseudomonadota</taxon>
        <taxon>Betaproteobacteria</taxon>
        <taxon>Burkholderiales</taxon>
        <taxon>Comamonadaceae</taxon>
        <taxon>Polaromonas</taxon>
    </lineage>
</organism>
<evidence type="ECO:0000256" key="1">
    <source>
        <dbReference type="ARBA" id="ARBA00010613"/>
    </source>
</evidence>
<evidence type="ECO:0000256" key="2">
    <source>
        <dbReference type="ARBA" id="ARBA00022801"/>
    </source>
</evidence>
<dbReference type="InterPro" id="IPR036526">
    <property type="entry name" value="C-N_Hydrolase_sf"/>
</dbReference>
<reference evidence="5" key="1">
    <citation type="journal article" date="2019" name="Int. J. Syst. Evol. Microbiol.">
        <title>The Global Catalogue of Microorganisms (GCM) 10K type strain sequencing project: providing services to taxonomists for standard genome sequencing and annotation.</title>
        <authorList>
            <consortium name="The Broad Institute Genomics Platform"/>
            <consortium name="The Broad Institute Genome Sequencing Center for Infectious Disease"/>
            <person name="Wu L."/>
            <person name="Ma J."/>
        </authorList>
    </citation>
    <scope>NUCLEOTIDE SEQUENCE [LARGE SCALE GENOMIC DNA]</scope>
    <source>
        <strain evidence="5">CGMCC 4.7277</strain>
    </source>
</reference>
<dbReference type="Proteomes" id="UP001596084">
    <property type="component" value="Unassembled WGS sequence"/>
</dbReference>
<dbReference type="PANTHER" id="PTHR43674:SF16">
    <property type="entry name" value="CARBON-NITROGEN FAMILY, PUTATIVE (AFU_ORTHOLOGUE AFUA_5G02350)-RELATED"/>
    <property type="match status" value="1"/>
</dbReference>
<proteinExistence type="inferred from homology"/>
<feature type="domain" description="CN hydrolase" evidence="3">
    <location>
        <begin position="13"/>
        <end position="274"/>
    </location>
</feature>
<evidence type="ECO:0000313" key="4">
    <source>
        <dbReference type="EMBL" id="MFC5519524.1"/>
    </source>
</evidence>
<gene>
    <name evidence="4" type="ORF">ACFPP7_01165</name>
</gene>
<dbReference type="SUPFAM" id="SSF56317">
    <property type="entry name" value="Carbon-nitrogen hydrolase"/>
    <property type="match status" value="1"/>
</dbReference>
<dbReference type="EMBL" id="JBHSMX010000003">
    <property type="protein sequence ID" value="MFC5519524.1"/>
    <property type="molecule type" value="Genomic_DNA"/>
</dbReference>
<accession>A0ABW0Q3S7</accession>
<dbReference type="InterPro" id="IPR050345">
    <property type="entry name" value="Aliph_Amidase/BUP"/>
</dbReference>
<protein>
    <submittedName>
        <fullName evidence="4">Carbon-nitrogen hydrolase family protein</fullName>
    </submittedName>
</protein>
<dbReference type="PROSITE" id="PS50263">
    <property type="entry name" value="CN_HYDROLASE"/>
    <property type="match status" value="1"/>
</dbReference>
<dbReference type="PROSITE" id="PS01227">
    <property type="entry name" value="UPF0012"/>
    <property type="match status" value="1"/>
</dbReference>
<dbReference type="InterPro" id="IPR001110">
    <property type="entry name" value="UPF0012_CS"/>
</dbReference>
<comment type="caution">
    <text evidence="4">The sequence shown here is derived from an EMBL/GenBank/DDBJ whole genome shotgun (WGS) entry which is preliminary data.</text>
</comment>
<dbReference type="GO" id="GO:0016787">
    <property type="term" value="F:hydrolase activity"/>
    <property type="evidence" value="ECO:0007669"/>
    <property type="project" value="UniProtKB-KW"/>
</dbReference>
<dbReference type="InterPro" id="IPR003010">
    <property type="entry name" value="C-N_Hydrolase"/>
</dbReference>
<keyword evidence="5" id="KW-1185">Reference proteome</keyword>
<comment type="similarity">
    <text evidence="1">Belongs to the carbon-nitrogen hydrolase superfamily. NIT1/NIT2 family.</text>
</comment>
<dbReference type="PANTHER" id="PTHR43674">
    <property type="entry name" value="NITRILASE C965.09-RELATED"/>
    <property type="match status" value="1"/>
</dbReference>
<evidence type="ECO:0000313" key="5">
    <source>
        <dbReference type="Proteomes" id="UP001596084"/>
    </source>
</evidence>
<name>A0ABW0Q3S7_9BURK</name>
<sequence>MKRGDMDIHPSTVNASLVQFDARVLDPQLNLERMRALAVAQAAAGAQLIVFPELSNTGYVEPLEPGAAFSEASGGAHDYALRLYQAAEPEGGPFTEMLCCVAREHGVHVVAGLALRHPVLSGAMYNASILVGPQGVLGVYHKIHRWHLEKLYFIAGDTISVQQTPFGRIGMQVCYDIRFPELTRALMLQGADIVTNVWASFRQQDKPLEDEQIFTHRAYTRAIENGVFFLSCNRAGRQGNCRFMGRSLIVAPDGKVLAESRTEEEEVIQAELDLSAVARYRSFVGLLTDRRPDVYARHGAAPPLGAS</sequence>
<dbReference type="CDD" id="cd07197">
    <property type="entry name" value="nitrilase"/>
    <property type="match status" value="1"/>
</dbReference>
<keyword evidence="2 4" id="KW-0378">Hydrolase</keyword>
<dbReference type="Pfam" id="PF00795">
    <property type="entry name" value="CN_hydrolase"/>
    <property type="match status" value="1"/>
</dbReference>